<gene>
    <name evidence="3" type="ORF">CBR_g12147</name>
</gene>
<feature type="region of interest" description="Disordered" evidence="1">
    <location>
        <begin position="294"/>
        <end position="317"/>
    </location>
</feature>
<dbReference type="InterPro" id="IPR002912">
    <property type="entry name" value="ACT_dom"/>
</dbReference>
<keyword evidence="4" id="KW-1185">Reference proteome</keyword>
<dbReference type="PROSITE" id="PS51671">
    <property type="entry name" value="ACT"/>
    <property type="match status" value="1"/>
</dbReference>
<feature type="region of interest" description="Disordered" evidence="1">
    <location>
        <begin position="46"/>
        <end position="68"/>
    </location>
</feature>
<feature type="domain" description="ACT" evidence="2">
    <location>
        <begin position="365"/>
        <end position="402"/>
    </location>
</feature>
<comment type="caution">
    <text evidence="3">The sequence shown here is derived from an EMBL/GenBank/DDBJ whole genome shotgun (WGS) entry which is preliminary data.</text>
</comment>
<dbReference type="EMBL" id="BFEA01000168">
    <property type="protein sequence ID" value="GBG72576.1"/>
    <property type="molecule type" value="Genomic_DNA"/>
</dbReference>
<feature type="region of interest" description="Disordered" evidence="1">
    <location>
        <begin position="118"/>
        <end position="255"/>
    </location>
</feature>
<protein>
    <recommendedName>
        <fullName evidence="2">ACT domain-containing protein</fullName>
    </recommendedName>
</protein>
<name>A0A388KRB1_CHABU</name>
<feature type="compositionally biased region" description="Gly residues" evidence="1">
    <location>
        <begin position="137"/>
        <end position="156"/>
    </location>
</feature>
<proteinExistence type="predicted"/>
<reference evidence="3 4" key="1">
    <citation type="journal article" date="2018" name="Cell">
        <title>The Chara Genome: Secondary Complexity and Implications for Plant Terrestrialization.</title>
        <authorList>
            <person name="Nishiyama T."/>
            <person name="Sakayama H."/>
            <person name="Vries J.D."/>
            <person name="Buschmann H."/>
            <person name="Saint-Marcoux D."/>
            <person name="Ullrich K.K."/>
            <person name="Haas F.B."/>
            <person name="Vanderstraeten L."/>
            <person name="Becker D."/>
            <person name="Lang D."/>
            <person name="Vosolsobe S."/>
            <person name="Rombauts S."/>
            <person name="Wilhelmsson P.K.I."/>
            <person name="Janitza P."/>
            <person name="Kern R."/>
            <person name="Heyl A."/>
            <person name="Rumpler F."/>
            <person name="Villalobos L.I.A.C."/>
            <person name="Clay J.M."/>
            <person name="Skokan R."/>
            <person name="Toyoda A."/>
            <person name="Suzuki Y."/>
            <person name="Kagoshima H."/>
            <person name="Schijlen E."/>
            <person name="Tajeshwar N."/>
            <person name="Catarino B."/>
            <person name="Hetherington A.J."/>
            <person name="Saltykova A."/>
            <person name="Bonnot C."/>
            <person name="Breuninger H."/>
            <person name="Symeonidi A."/>
            <person name="Radhakrishnan G.V."/>
            <person name="Van Nieuwerburgh F."/>
            <person name="Deforce D."/>
            <person name="Chang C."/>
            <person name="Karol K.G."/>
            <person name="Hedrich R."/>
            <person name="Ulvskov P."/>
            <person name="Glockner G."/>
            <person name="Delwiche C.F."/>
            <person name="Petrasek J."/>
            <person name="Van de Peer Y."/>
            <person name="Friml J."/>
            <person name="Beilby M."/>
            <person name="Dolan L."/>
            <person name="Kohara Y."/>
            <person name="Sugano S."/>
            <person name="Fujiyama A."/>
            <person name="Delaux P.-M."/>
            <person name="Quint M."/>
            <person name="TheiBen G."/>
            <person name="Hagemann M."/>
            <person name="Harholt J."/>
            <person name="Dunand C."/>
            <person name="Zachgo S."/>
            <person name="Langdale J."/>
            <person name="Maumus F."/>
            <person name="Straeten D.V.D."/>
            <person name="Gould S.B."/>
            <person name="Rensing S.A."/>
        </authorList>
    </citation>
    <scope>NUCLEOTIDE SEQUENCE [LARGE SCALE GENOMIC DNA]</scope>
    <source>
        <strain evidence="3 4">S276</strain>
    </source>
</reference>
<evidence type="ECO:0000256" key="1">
    <source>
        <dbReference type="SAM" id="MobiDB-lite"/>
    </source>
</evidence>
<feature type="compositionally biased region" description="Polar residues" evidence="1">
    <location>
        <begin position="46"/>
        <end position="55"/>
    </location>
</feature>
<organism evidence="3 4">
    <name type="scientific">Chara braunii</name>
    <name type="common">Braun's stonewort</name>
    <dbReference type="NCBI Taxonomy" id="69332"/>
    <lineage>
        <taxon>Eukaryota</taxon>
        <taxon>Viridiplantae</taxon>
        <taxon>Streptophyta</taxon>
        <taxon>Charophyceae</taxon>
        <taxon>Charales</taxon>
        <taxon>Characeae</taxon>
        <taxon>Chara</taxon>
    </lineage>
</organism>
<sequence>MAASEITAEAVDRFVNGVAAINYIDAGDKPIAMSGEMLDRLSPEASTSYWTSPSWETRRSSKKGPEIGVDGEMVMVSGAEKISGGKYSTNYPSNMEASTSSLGTSLYEEVLTDTVGGKEIGKSLDSGSKGVTVGDGAMRGGNAGGGGGGGGGGGVRKLGQRVVEMTGPWSLSPSSPSSSRSLSPSSSRSLSPSRSSSPSRTTPPSRSKPPSFKFMRRATCTTEGGVHEQLTKSLLGPRNPGDGEARGGLDGYTDADSSRARLENILENGCKNEGDGNGISGDKGKEMGTKLFGTKDKLDSHGQSVSELPTDEKGNPGVVNMTREMGFVGDNQLDVASLAVLKVFDAWEMQIVSTWHAEKGRTIVWMSVHYVDRKGLLADVSAIFSKHGIGIQTFSAAQFMHT</sequence>
<accession>A0A388KRB1</accession>
<evidence type="ECO:0000313" key="3">
    <source>
        <dbReference type="EMBL" id="GBG72576.1"/>
    </source>
</evidence>
<dbReference type="Proteomes" id="UP000265515">
    <property type="component" value="Unassembled WGS sequence"/>
</dbReference>
<dbReference type="AlphaFoldDB" id="A0A388KRB1"/>
<evidence type="ECO:0000313" key="4">
    <source>
        <dbReference type="Proteomes" id="UP000265515"/>
    </source>
</evidence>
<evidence type="ECO:0000259" key="2">
    <source>
        <dbReference type="PROSITE" id="PS51671"/>
    </source>
</evidence>
<feature type="compositionally biased region" description="Basic and acidic residues" evidence="1">
    <location>
        <begin position="56"/>
        <end position="65"/>
    </location>
</feature>
<dbReference type="Gramene" id="GBG72576">
    <property type="protein sequence ID" value="GBG72576"/>
    <property type="gene ID" value="CBR_g12147"/>
</dbReference>
<feature type="compositionally biased region" description="Low complexity" evidence="1">
    <location>
        <begin position="170"/>
        <end position="211"/>
    </location>
</feature>